<dbReference type="NCBIfam" id="TIGR01641">
    <property type="entry name" value="phageSPP1_gp7"/>
    <property type="match status" value="1"/>
</dbReference>
<dbReference type="EMBL" id="BK015660">
    <property type="protein sequence ID" value="DAE18673.1"/>
    <property type="molecule type" value="Genomic_DNA"/>
</dbReference>
<accession>A0A8S5QIQ7</accession>
<evidence type="ECO:0000259" key="1">
    <source>
        <dbReference type="Pfam" id="PF04233"/>
    </source>
</evidence>
<dbReference type="InterPro" id="IPR006528">
    <property type="entry name" value="Phage_head_morphogenesis_dom"/>
</dbReference>
<sequence length="451" mass="50562">MEGRSFPSIPFDEAVRALRRRGTNLFPSEHWASVWQEQHQAGFTVARSAGFDIVKDIHTALVDAMERGRTFDDFKRGLIPVLQEKGWWGDTTTVDPKTGERRTVRLGSVRRLETIFDTNMSVSFAEGRWEQQQAVKDAFPYLRYTGILDSRIRPRHRRWHGTILPIDHPWWRTHYPPNGWKCRCDAMSVSLDDMRRYGWKVSDAPEDGGTVTWINPATGDVVEVPDGIDPGWAYNPGNTDRAAQLAKLAMDKLVTLPAEVGAAAVAELAFAFPQVERELGGWLEGVARGVTEDAGWYPRGERRVVGCLDGYVIGWLAANANRAPETAAITIADAEIMHLVRTAKRERGNALSVDDVRRLPSLLREPGAVYWDNGGQGEQKRDEGLIYVWLTPGRGAGKLIVRINFKDKMASPEGKGRVRITTNAIRSGRLDIDPQNDLHETKGYIKIKGNL</sequence>
<organism evidence="2">
    <name type="scientific">Siphoviridae sp. ctLgc23</name>
    <dbReference type="NCBI Taxonomy" id="2825455"/>
    <lineage>
        <taxon>Viruses</taxon>
        <taxon>Duplodnaviria</taxon>
        <taxon>Heunggongvirae</taxon>
        <taxon>Uroviricota</taxon>
        <taxon>Caudoviricetes</taxon>
    </lineage>
</organism>
<dbReference type="Pfam" id="PF04233">
    <property type="entry name" value="Phage_Mu_F"/>
    <property type="match status" value="1"/>
</dbReference>
<feature type="domain" description="Phage head morphogenesis" evidence="1">
    <location>
        <begin position="55"/>
        <end position="187"/>
    </location>
</feature>
<reference evidence="2" key="1">
    <citation type="journal article" date="2021" name="Proc. Natl. Acad. Sci. U.S.A.">
        <title>A Catalog of Tens of Thousands of Viruses from Human Metagenomes Reveals Hidden Associations with Chronic Diseases.</title>
        <authorList>
            <person name="Tisza M.J."/>
            <person name="Buck C.B."/>
        </authorList>
    </citation>
    <scope>NUCLEOTIDE SEQUENCE</scope>
    <source>
        <strain evidence="2">CtLgc23</strain>
    </source>
</reference>
<name>A0A8S5QIQ7_9CAUD</name>
<protein>
    <submittedName>
        <fullName evidence="2">Minor capsid component</fullName>
    </submittedName>
</protein>
<proteinExistence type="predicted"/>
<evidence type="ECO:0000313" key="2">
    <source>
        <dbReference type="EMBL" id="DAE18673.1"/>
    </source>
</evidence>